<evidence type="ECO:0000256" key="5">
    <source>
        <dbReference type="ARBA" id="ARBA00023125"/>
    </source>
</evidence>
<evidence type="ECO:0000256" key="6">
    <source>
        <dbReference type="ARBA" id="ARBA00023163"/>
    </source>
</evidence>
<feature type="domain" description="OmpR/PhoB-type" evidence="11">
    <location>
        <begin position="130"/>
        <end position="229"/>
    </location>
</feature>
<keyword evidence="4" id="KW-0805">Transcription regulation</keyword>
<evidence type="ECO:0000256" key="9">
    <source>
        <dbReference type="PROSITE-ProRule" id="PRU01091"/>
    </source>
</evidence>
<keyword evidence="6" id="KW-0804">Transcription</keyword>
<gene>
    <name evidence="12" type="ORF">GBZ86_05890</name>
</gene>
<sequence>MQKSIYIADDEINILNLIKSFLIKDGFEVKTFNNGKDLLEEFYLNPCDLVILDVMMPGINGLSVCSLLRTISSVPIIILSAKDSDLDKVTGINIGCDDYLTKPFSPIELLARIKCIFRRIELDKADIPTKNIIHFSDIIINKAQVSAKINDLDINLTKNEFSLMIYLIENKNRAISRDELLRKVWDFRGVEIDSRATDDTVKRLRKKLLEYNSKIYIKTIRGFGFRIFKDNSDDK</sequence>
<protein>
    <recommendedName>
        <fullName evidence="1">Stage 0 sporulation protein A homolog</fullName>
    </recommendedName>
</protein>
<dbReference type="InterPro" id="IPR016032">
    <property type="entry name" value="Sig_transdc_resp-reg_C-effctor"/>
</dbReference>
<feature type="modified residue" description="4-aspartylphosphate" evidence="8">
    <location>
        <position position="53"/>
    </location>
</feature>
<dbReference type="EMBL" id="WHJC01000055">
    <property type="protein sequence ID" value="MPQ43293.1"/>
    <property type="molecule type" value="Genomic_DNA"/>
</dbReference>
<dbReference type="PROSITE" id="PS51755">
    <property type="entry name" value="OMPR_PHOB"/>
    <property type="match status" value="1"/>
</dbReference>
<dbReference type="Proteomes" id="UP000430345">
    <property type="component" value="Unassembled WGS sequence"/>
</dbReference>
<dbReference type="Pfam" id="PF00072">
    <property type="entry name" value="Response_reg"/>
    <property type="match status" value="1"/>
</dbReference>
<evidence type="ECO:0000256" key="3">
    <source>
        <dbReference type="ARBA" id="ARBA00023012"/>
    </source>
</evidence>
<feature type="domain" description="Response regulatory" evidence="10">
    <location>
        <begin position="4"/>
        <end position="117"/>
    </location>
</feature>
<keyword evidence="13" id="KW-1185">Reference proteome</keyword>
<dbReference type="GO" id="GO:0000976">
    <property type="term" value="F:transcription cis-regulatory region binding"/>
    <property type="evidence" value="ECO:0007669"/>
    <property type="project" value="TreeGrafter"/>
</dbReference>
<dbReference type="RefSeq" id="WP_152888688.1">
    <property type="nucleotide sequence ID" value="NZ_WHJC01000055.1"/>
</dbReference>
<evidence type="ECO:0000256" key="1">
    <source>
        <dbReference type="ARBA" id="ARBA00018672"/>
    </source>
</evidence>
<dbReference type="AlphaFoldDB" id="A0A6I1MKP4"/>
<dbReference type="SMART" id="SM00862">
    <property type="entry name" value="Trans_reg_C"/>
    <property type="match status" value="1"/>
</dbReference>
<dbReference type="GO" id="GO:0032993">
    <property type="term" value="C:protein-DNA complex"/>
    <property type="evidence" value="ECO:0007669"/>
    <property type="project" value="TreeGrafter"/>
</dbReference>
<accession>A0A6I1MKP4</accession>
<evidence type="ECO:0000259" key="11">
    <source>
        <dbReference type="PROSITE" id="PS51755"/>
    </source>
</evidence>
<dbReference type="InterPro" id="IPR011006">
    <property type="entry name" value="CheY-like_superfamily"/>
</dbReference>
<evidence type="ECO:0000259" key="10">
    <source>
        <dbReference type="PROSITE" id="PS50110"/>
    </source>
</evidence>
<dbReference type="Gene3D" id="6.10.250.690">
    <property type="match status" value="1"/>
</dbReference>
<dbReference type="CDD" id="cd00383">
    <property type="entry name" value="trans_reg_C"/>
    <property type="match status" value="1"/>
</dbReference>
<dbReference type="GO" id="GO:0000156">
    <property type="term" value="F:phosphorelay response regulator activity"/>
    <property type="evidence" value="ECO:0007669"/>
    <property type="project" value="TreeGrafter"/>
</dbReference>
<dbReference type="OrthoDB" id="9790442at2"/>
<dbReference type="CDD" id="cd17574">
    <property type="entry name" value="REC_OmpR"/>
    <property type="match status" value="1"/>
</dbReference>
<dbReference type="Gene3D" id="1.10.10.10">
    <property type="entry name" value="Winged helix-like DNA-binding domain superfamily/Winged helix DNA-binding domain"/>
    <property type="match status" value="1"/>
</dbReference>
<dbReference type="SMART" id="SM00448">
    <property type="entry name" value="REC"/>
    <property type="match status" value="1"/>
</dbReference>
<dbReference type="InterPro" id="IPR036388">
    <property type="entry name" value="WH-like_DNA-bd_sf"/>
</dbReference>
<dbReference type="Gene3D" id="3.40.50.2300">
    <property type="match status" value="1"/>
</dbReference>
<dbReference type="SUPFAM" id="SSF52172">
    <property type="entry name" value="CheY-like"/>
    <property type="match status" value="1"/>
</dbReference>
<dbReference type="InterPro" id="IPR039420">
    <property type="entry name" value="WalR-like"/>
</dbReference>
<dbReference type="GO" id="GO:0006355">
    <property type="term" value="P:regulation of DNA-templated transcription"/>
    <property type="evidence" value="ECO:0007669"/>
    <property type="project" value="InterPro"/>
</dbReference>
<dbReference type="PANTHER" id="PTHR48111:SF1">
    <property type="entry name" value="TWO-COMPONENT RESPONSE REGULATOR ORR33"/>
    <property type="match status" value="1"/>
</dbReference>
<dbReference type="SUPFAM" id="SSF46894">
    <property type="entry name" value="C-terminal effector domain of the bipartite response regulators"/>
    <property type="match status" value="1"/>
</dbReference>
<reference evidence="12 13" key="1">
    <citation type="submission" date="2019-10" db="EMBL/GenBank/DDBJ databases">
        <title>The Genome Sequence of Clostridium tarantellae Isolated from Fish Brain.</title>
        <authorList>
            <person name="Bano L."/>
            <person name="Kiel M."/>
            <person name="Sales G."/>
            <person name="Doxey A.C."/>
            <person name="Mansfield M.J."/>
            <person name="Schiavone M."/>
            <person name="Rossetto O."/>
            <person name="Pirazzini M."/>
            <person name="Dobrindt U."/>
            <person name="Montecucco C."/>
        </authorList>
    </citation>
    <scope>NUCLEOTIDE SEQUENCE [LARGE SCALE GENOMIC DNA]</scope>
    <source>
        <strain evidence="12 13">DSM 3997</strain>
    </source>
</reference>
<feature type="DNA-binding region" description="OmpR/PhoB-type" evidence="9">
    <location>
        <begin position="130"/>
        <end position="229"/>
    </location>
</feature>
<dbReference type="InterPro" id="IPR001867">
    <property type="entry name" value="OmpR/PhoB-type_DNA-bd"/>
</dbReference>
<evidence type="ECO:0000256" key="2">
    <source>
        <dbReference type="ARBA" id="ARBA00022553"/>
    </source>
</evidence>
<proteinExistence type="predicted"/>
<evidence type="ECO:0000256" key="7">
    <source>
        <dbReference type="ARBA" id="ARBA00024867"/>
    </source>
</evidence>
<comment type="function">
    <text evidence="7">May play the central regulatory role in sporulation. It may be an element of the effector pathway responsible for the activation of sporulation genes in response to nutritional stress. Spo0A may act in concert with spo0H (a sigma factor) to control the expression of some genes that are critical to the sporulation process.</text>
</comment>
<dbReference type="GO" id="GO:0005829">
    <property type="term" value="C:cytosol"/>
    <property type="evidence" value="ECO:0007669"/>
    <property type="project" value="TreeGrafter"/>
</dbReference>
<keyword evidence="2 8" id="KW-0597">Phosphoprotein</keyword>
<comment type="caution">
    <text evidence="12">The sequence shown here is derived from an EMBL/GenBank/DDBJ whole genome shotgun (WGS) entry which is preliminary data.</text>
</comment>
<keyword evidence="5 9" id="KW-0238">DNA-binding</keyword>
<evidence type="ECO:0000256" key="4">
    <source>
        <dbReference type="ARBA" id="ARBA00023015"/>
    </source>
</evidence>
<dbReference type="PROSITE" id="PS50110">
    <property type="entry name" value="RESPONSE_REGULATORY"/>
    <property type="match status" value="1"/>
</dbReference>
<dbReference type="Pfam" id="PF00486">
    <property type="entry name" value="Trans_reg_C"/>
    <property type="match status" value="1"/>
</dbReference>
<dbReference type="PANTHER" id="PTHR48111">
    <property type="entry name" value="REGULATOR OF RPOS"/>
    <property type="match status" value="1"/>
</dbReference>
<keyword evidence="3" id="KW-0902">Two-component regulatory system</keyword>
<organism evidence="12 13">
    <name type="scientific">Clostridium tarantellae</name>
    <dbReference type="NCBI Taxonomy" id="39493"/>
    <lineage>
        <taxon>Bacteria</taxon>
        <taxon>Bacillati</taxon>
        <taxon>Bacillota</taxon>
        <taxon>Clostridia</taxon>
        <taxon>Eubacteriales</taxon>
        <taxon>Clostridiaceae</taxon>
        <taxon>Clostridium</taxon>
    </lineage>
</organism>
<dbReference type="InterPro" id="IPR001789">
    <property type="entry name" value="Sig_transdc_resp-reg_receiver"/>
</dbReference>
<evidence type="ECO:0000313" key="12">
    <source>
        <dbReference type="EMBL" id="MPQ43293.1"/>
    </source>
</evidence>
<evidence type="ECO:0000256" key="8">
    <source>
        <dbReference type="PROSITE-ProRule" id="PRU00169"/>
    </source>
</evidence>
<name>A0A6I1MKP4_9CLOT</name>
<evidence type="ECO:0000313" key="13">
    <source>
        <dbReference type="Proteomes" id="UP000430345"/>
    </source>
</evidence>